<keyword evidence="4 8" id="KW-0812">Transmembrane</keyword>
<dbReference type="InterPro" id="IPR045324">
    <property type="entry name" value="Small_multidrug_res"/>
</dbReference>
<dbReference type="Pfam" id="PF00893">
    <property type="entry name" value="Multi_Drug_Res"/>
    <property type="match status" value="1"/>
</dbReference>
<evidence type="ECO:0000313" key="11">
    <source>
        <dbReference type="Proteomes" id="UP000029227"/>
    </source>
</evidence>
<evidence type="ECO:0000256" key="3">
    <source>
        <dbReference type="ARBA" id="ARBA00022475"/>
    </source>
</evidence>
<comment type="subcellular location">
    <subcellularLocation>
        <location evidence="1 8">Cell membrane</location>
        <topology evidence="1 8">Multi-pass membrane protein</topology>
    </subcellularLocation>
</comment>
<dbReference type="PANTHER" id="PTHR30561:SF1">
    <property type="entry name" value="MULTIDRUG TRANSPORTER EMRE"/>
    <property type="match status" value="1"/>
</dbReference>
<gene>
    <name evidence="10" type="ORF">JCM19237_5499</name>
</gene>
<dbReference type="Gene3D" id="1.10.3730.20">
    <property type="match status" value="1"/>
</dbReference>
<dbReference type="AlphaFoldDB" id="A0A090QI61"/>
<dbReference type="GO" id="GO:0015220">
    <property type="term" value="F:choline transmembrane transporter activity"/>
    <property type="evidence" value="ECO:0007669"/>
    <property type="project" value="TreeGrafter"/>
</dbReference>
<dbReference type="InterPro" id="IPR000390">
    <property type="entry name" value="Small_drug/metabolite_transptr"/>
</dbReference>
<evidence type="ECO:0000313" key="10">
    <source>
        <dbReference type="EMBL" id="GAL02606.1"/>
    </source>
</evidence>
<evidence type="ECO:0000256" key="8">
    <source>
        <dbReference type="RuleBase" id="RU003942"/>
    </source>
</evidence>
<evidence type="ECO:0000256" key="5">
    <source>
        <dbReference type="ARBA" id="ARBA00022989"/>
    </source>
</evidence>
<dbReference type="PANTHER" id="PTHR30561">
    <property type="entry name" value="SMR FAMILY PROTON-DEPENDENT DRUG EFFLUX TRANSPORTER SUGE"/>
    <property type="match status" value="1"/>
</dbReference>
<comment type="caution">
    <text evidence="10">The sequence shown here is derived from an EMBL/GenBank/DDBJ whole genome shotgun (WGS) entry which is preliminary data.</text>
</comment>
<evidence type="ECO:0000256" key="7">
    <source>
        <dbReference type="ARBA" id="ARBA00038032"/>
    </source>
</evidence>
<dbReference type="GO" id="GO:0015199">
    <property type="term" value="F:amino-acid betaine transmembrane transporter activity"/>
    <property type="evidence" value="ECO:0007669"/>
    <property type="project" value="TreeGrafter"/>
</dbReference>
<protein>
    <submittedName>
        <fullName evidence="10">Ethidium bromide-methyl viologen resistance protein EmrE</fullName>
    </submittedName>
</protein>
<sequence length="109" mass="11604">MGWLFLFLGVMAEATSHVALRATNGFTHWLPSAIVLLGHLMAFLFLGQAMKSIPVGVVHASFAGLAILIVTSLSSIIYKQHLDAKVWIGMLFVAVGIAIINVAGAPHSH</sequence>
<keyword evidence="3" id="KW-1003">Cell membrane</keyword>
<evidence type="ECO:0000256" key="9">
    <source>
        <dbReference type="SAM" id="Phobius"/>
    </source>
</evidence>
<dbReference type="EMBL" id="BBMN01000001">
    <property type="protein sequence ID" value="GAL02606.1"/>
    <property type="molecule type" value="Genomic_DNA"/>
</dbReference>
<dbReference type="InterPro" id="IPR037185">
    <property type="entry name" value="EmrE-like"/>
</dbReference>
<evidence type="ECO:0000256" key="6">
    <source>
        <dbReference type="ARBA" id="ARBA00023136"/>
    </source>
</evidence>
<dbReference type="STRING" id="754436.JCM19237_5499"/>
<feature type="transmembrane region" description="Helical" evidence="9">
    <location>
        <begin position="26"/>
        <end position="46"/>
    </location>
</feature>
<dbReference type="Proteomes" id="UP000029227">
    <property type="component" value="Unassembled WGS sequence"/>
</dbReference>
<keyword evidence="2" id="KW-0813">Transport</keyword>
<dbReference type="GO" id="GO:0031460">
    <property type="term" value="P:glycine betaine transport"/>
    <property type="evidence" value="ECO:0007669"/>
    <property type="project" value="TreeGrafter"/>
</dbReference>
<accession>A0A090QI61</accession>
<dbReference type="GO" id="GO:0015297">
    <property type="term" value="F:antiporter activity"/>
    <property type="evidence" value="ECO:0007669"/>
    <property type="project" value="TreeGrafter"/>
</dbReference>
<evidence type="ECO:0000256" key="1">
    <source>
        <dbReference type="ARBA" id="ARBA00004651"/>
    </source>
</evidence>
<name>A0A090QI61_9GAMM</name>
<keyword evidence="5 9" id="KW-1133">Transmembrane helix</keyword>
<evidence type="ECO:0000256" key="4">
    <source>
        <dbReference type="ARBA" id="ARBA00022692"/>
    </source>
</evidence>
<keyword evidence="6 9" id="KW-0472">Membrane</keyword>
<dbReference type="SUPFAM" id="SSF103481">
    <property type="entry name" value="Multidrug resistance efflux transporter EmrE"/>
    <property type="match status" value="1"/>
</dbReference>
<feature type="transmembrane region" description="Helical" evidence="9">
    <location>
        <begin position="58"/>
        <end position="78"/>
    </location>
</feature>
<dbReference type="eggNOG" id="COG2076">
    <property type="taxonomic scope" value="Bacteria"/>
</dbReference>
<dbReference type="GO" id="GO:0005886">
    <property type="term" value="C:plasma membrane"/>
    <property type="evidence" value="ECO:0007669"/>
    <property type="project" value="UniProtKB-SubCell"/>
</dbReference>
<reference evidence="10 11" key="1">
    <citation type="journal article" date="2014" name="Genome Announc.">
        <title>Draft Genome Sequences of Two Vibrionaceae Species, Vibrio ponticus C121 and Photobacterium aphoticum C119, Isolated as Coral Reef Microbiota.</title>
        <authorList>
            <person name="Al-saari N."/>
            <person name="Meirelles P.M."/>
            <person name="Mino S."/>
            <person name="Suda W."/>
            <person name="Oshima K."/>
            <person name="Hattori M."/>
            <person name="Ohkuma M."/>
            <person name="Thompson F.L."/>
            <person name="Gomez-Gil B."/>
            <person name="Sawabe T."/>
            <person name="Sawabe T."/>
        </authorList>
    </citation>
    <scope>NUCLEOTIDE SEQUENCE [LARGE SCALE GENOMIC DNA]</scope>
    <source>
        <strain evidence="10 11">JCM 19237</strain>
    </source>
</reference>
<organism evidence="10 11">
    <name type="scientific">Photobacterium aphoticum</name>
    <dbReference type="NCBI Taxonomy" id="754436"/>
    <lineage>
        <taxon>Bacteria</taxon>
        <taxon>Pseudomonadati</taxon>
        <taxon>Pseudomonadota</taxon>
        <taxon>Gammaproteobacteria</taxon>
        <taxon>Vibrionales</taxon>
        <taxon>Vibrionaceae</taxon>
        <taxon>Photobacterium</taxon>
    </lineage>
</organism>
<evidence type="ECO:0000256" key="2">
    <source>
        <dbReference type="ARBA" id="ARBA00022448"/>
    </source>
</evidence>
<feature type="transmembrane region" description="Helical" evidence="9">
    <location>
        <begin position="84"/>
        <end position="104"/>
    </location>
</feature>
<proteinExistence type="inferred from homology"/>
<comment type="similarity">
    <text evidence="7 8">Belongs to the drug/metabolite transporter (DMT) superfamily. Small multidrug resistance (SMR) (TC 2.A.7.1) family.</text>
</comment>